<feature type="region of interest" description="Disordered" evidence="1">
    <location>
        <begin position="177"/>
        <end position="207"/>
    </location>
</feature>
<dbReference type="RefSeq" id="XP_009170873.1">
    <property type="nucleotide sequence ID" value="XM_009172609.1"/>
</dbReference>
<dbReference type="CTD" id="20321337"/>
<name>A0A074ZHW2_OPIVI</name>
<gene>
    <name evidence="2" type="ORF">T265_07158</name>
</gene>
<accession>A0A074ZHW2</accession>
<dbReference type="Proteomes" id="UP000054324">
    <property type="component" value="Unassembled WGS sequence"/>
</dbReference>
<proteinExistence type="predicted"/>
<evidence type="ECO:0000313" key="2">
    <source>
        <dbReference type="EMBL" id="KER25357.1"/>
    </source>
</evidence>
<dbReference type="STRING" id="6198.A0A074ZHW2"/>
<dbReference type="AlphaFoldDB" id="A0A074ZHW2"/>
<dbReference type="GeneID" id="20321337"/>
<protein>
    <submittedName>
        <fullName evidence="2">Uncharacterized protein</fullName>
    </submittedName>
</protein>
<dbReference type="EMBL" id="KL596779">
    <property type="protein sequence ID" value="KER25357.1"/>
    <property type="molecule type" value="Genomic_DNA"/>
</dbReference>
<keyword evidence="3" id="KW-1185">Reference proteome</keyword>
<evidence type="ECO:0000313" key="3">
    <source>
        <dbReference type="Proteomes" id="UP000054324"/>
    </source>
</evidence>
<sequence>MSFTTCKYSHSVRFRGQSKLRASYQGQLANTRRLSIRTTWPGGGFACLWGRRLRTRYARTNAGRSVTPFHCLAAMLQEESKRAELLRDCPRLDKSSRDAGVCFVLRTFRSIALERSLAAAEAVGSLPTGPISPEQKLRIAWSPLVDTLVNAYYEVTDALAYFLARRIPDHKEAVLGPNISMSPALPTRKDSLKPGSRPNGASQMGFPSSHTMTSGHFLISTPLLHTLNGSSNGSSSEDWIFEARRRLSQLPNMAFESTDRKIRRLSPTFASRLPLSRRPVSIPALVLPSGGIAARHRMGATAERLFFILSSEIPITIRLVMFFA</sequence>
<dbReference type="OrthoDB" id="5588096at2759"/>
<dbReference type="KEGG" id="ovi:T265_07158"/>
<organism evidence="2 3">
    <name type="scientific">Opisthorchis viverrini</name>
    <name type="common">Southeast Asian liver fluke</name>
    <dbReference type="NCBI Taxonomy" id="6198"/>
    <lineage>
        <taxon>Eukaryota</taxon>
        <taxon>Metazoa</taxon>
        <taxon>Spiralia</taxon>
        <taxon>Lophotrochozoa</taxon>
        <taxon>Platyhelminthes</taxon>
        <taxon>Trematoda</taxon>
        <taxon>Digenea</taxon>
        <taxon>Opisthorchiida</taxon>
        <taxon>Opisthorchiata</taxon>
        <taxon>Opisthorchiidae</taxon>
        <taxon>Opisthorchis</taxon>
    </lineage>
</organism>
<reference evidence="2 3" key="1">
    <citation type="submission" date="2013-11" db="EMBL/GenBank/DDBJ databases">
        <title>Opisthorchis viverrini - life in the bile duct.</title>
        <authorList>
            <person name="Young N.D."/>
            <person name="Nagarajan N."/>
            <person name="Lin S.J."/>
            <person name="Korhonen P.K."/>
            <person name="Jex A.R."/>
            <person name="Hall R.S."/>
            <person name="Safavi-Hemami H."/>
            <person name="Kaewkong W."/>
            <person name="Bertrand D."/>
            <person name="Gao S."/>
            <person name="Seet Q."/>
            <person name="Wongkham S."/>
            <person name="Teh B.T."/>
            <person name="Wongkham C."/>
            <person name="Intapan P.M."/>
            <person name="Maleewong W."/>
            <person name="Yang X."/>
            <person name="Hu M."/>
            <person name="Wang Z."/>
            <person name="Hofmann A."/>
            <person name="Sternberg P.W."/>
            <person name="Tan P."/>
            <person name="Wang J."/>
            <person name="Gasser R.B."/>
        </authorList>
    </citation>
    <scope>NUCLEOTIDE SEQUENCE [LARGE SCALE GENOMIC DNA]</scope>
</reference>
<evidence type="ECO:0000256" key="1">
    <source>
        <dbReference type="SAM" id="MobiDB-lite"/>
    </source>
</evidence>